<feature type="domain" description="Alpha/beta hydrolase fold-3" evidence="2">
    <location>
        <begin position="58"/>
        <end position="251"/>
    </location>
</feature>
<dbReference type="AlphaFoldDB" id="A0A841IXI5"/>
<dbReference type="SUPFAM" id="SSF53474">
    <property type="entry name" value="alpha/beta-Hydrolases"/>
    <property type="match status" value="1"/>
</dbReference>
<name>A0A841IXI5_9SPHN</name>
<organism evidence="3 4">
    <name type="scientific">Sphingobium subterraneum</name>
    <dbReference type="NCBI Taxonomy" id="627688"/>
    <lineage>
        <taxon>Bacteria</taxon>
        <taxon>Pseudomonadati</taxon>
        <taxon>Pseudomonadota</taxon>
        <taxon>Alphaproteobacteria</taxon>
        <taxon>Sphingomonadales</taxon>
        <taxon>Sphingomonadaceae</taxon>
        <taxon>Sphingobium</taxon>
    </lineage>
</organism>
<dbReference type="RefSeq" id="WP_184077560.1">
    <property type="nucleotide sequence ID" value="NZ_JACIJP010000001.1"/>
</dbReference>
<keyword evidence="1 3" id="KW-0378">Hydrolase</keyword>
<dbReference type="EMBL" id="JACIJP010000001">
    <property type="protein sequence ID" value="MBB6123000.1"/>
    <property type="molecule type" value="Genomic_DNA"/>
</dbReference>
<evidence type="ECO:0000313" key="4">
    <source>
        <dbReference type="Proteomes" id="UP000552700"/>
    </source>
</evidence>
<evidence type="ECO:0000259" key="2">
    <source>
        <dbReference type="Pfam" id="PF07859"/>
    </source>
</evidence>
<dbReference type="InterPro" id="IPR013094">
    <property type="entry name" value="AB_hydrolase_3"/>
</dbReference>
<dbReference type="PANTHER" id="PTHR48081:SF33">
    <property type="entry name" value="KYNURENINE FORMAMIDASE"/>
    <property type="match status" value="1"/>
</dbReference>
<dbReference type="Gene3D" id="3.40.50.1820">
    <property type="entry name" value="alpha/beta hydrolase"/>
    <property type="match status" value="1"/>
</dbReference>
<proteinExistence type="predicted"/>
<keyword evidence="4" id="KW-1185">Reference proteome</keyword>
<accession>A0A841IXI5</accession>
<comment type="caution">
    <text evidence="3">The sequence shown here is derived from an EMBL/GenBank/DDBJ whole genome shotgun (WGS) entry which is preliminary data.</text>
</comment>
<dbReference type="InterPro" id="IPR029058">
    <property type="entry name" value="AB_hydrolase_fold"/>
</dbReference>
<dbReference type="Pfam" id="PF07859">
    <property type="entry name" value="Abhydrolase_3"/>
    <property type="match status" value="1"/>
</dbReference>
<gene>
    <name evidence="3" type="ORF">FHS92_000707</name>
</gene>
<evidence type="ECO:0000256" key="1">
    <source>
        <dbReference type="ARBA" id="ARBA00022801"/>
    </source>
</evidence>
<sequence>MRIDAYPPQEPLPEVARIFHETLMARAEGIEGHEYSYGADPSQSLMVFPCEKPGSPVLMFMHGGAWTNGYKEQMAFLAPPLNAAGFTLVSASYRLAPKYVFPANFDDVADAFAKTWGLAETHGYRRDAIFTGGHSAGGHLAALLATRTDWQGQRGLPANAVKGCLPISATFDFTPGSGSSVRPRFLGPEGVFSEVKASPLFQIGERVPPFLVAYGSDDFAHLKVQGEKFAMVARAKGASVDTLEIDGADHVNALLMATQTDKPWMAAATRFMSAVAKRI</sequence>
<dbReference type="GO" id="GO:0004061">
    <property type="term" value="F:arylformamidase activity"/>
    <property type="evidence" value="ECO:0007669"/>
    <property type="project" value="UniProtKB-EC"/>
</dbReference>
<dbReference type="Proteomes" id="UP000552700">
    <property type="component" value="Unassembled WGS sequence"/>
</dbReference>
<dbReference type="InterPro" id="IPR050300">
    <property type="entry name" value="GDXG_lipolytic_enzyme"/>
</dbReference>
<reference evidence="3 4" key="1">
    <citation type="submission" date="2020-08" db="EMBL/GenBank/DDBJ databases">
        <title>Genomic Encyclopedia of Type Strains, Phase IV (KMG-IV): sequencing the most valuable type-strain genomes for metagenomic binning, comparative biology and taxonomic classification.</title>
        <authorList>
            <person name="Goeker M."/>
        </authorList>
    </citation>
    <scope>NUCLEOTIDE SEQUENCE [LARGE SCALE GENOMIC DNA]</scope>
    <source>
        <strain evidence="3 4">DSM 102255</strain>
    </source>
</reference>
<evidence type="ECO:0000313" key="3">
    <source>
        <dbReference type="EMBL" id="MBB6123000.1"/>
    </source>
</evidence>
<dbReference type="PANTHER" id="PTHR48081">
    <property type="entry name" value="AB HYDROLASE SUPERFAMILY PROTEIN C4A8.06C"/>
    <property type="match status" value="1"/>
</dbReference>
<dbReference type="EC" id="3.5.1.9" evidence="3"/>
<protein>
    <submittedName>
        <fullName evidence="3">Arylformamidase</fullName>
        <ecNumber evidence="3">3.5.1.9</ecNumber>
    </submittedName>
</protein>